<evidence type="ECO:0008006" key="4">
    <source>
        <dbReference type="Google" id="ProtNLM"/>
    </source>
</evidence>
<comment type="caution">
    <text evidence="2">The sequence shown here is derived from an EMBL/GenBank/DDBJ whole genome shotgun (WGS) entry which is preliminary data.</text>
</comment>
<evidence type="ECO:0000313" key="2">
    <source>
        <dbReference type="EMBL" id="MBP2182216.1"/>
    </source>
</evidence>
<dbReference type="InterPro" id="IPR020311">
    <property type="entry name" value="Uncharacterised_Rv0898c"/>
</dbReference>
<sequence length="80" mass="9635">MADDDITERITQLIDEEHRIQRDHIGREATTEERDQLRAIEVQLDRYWDLLRQRQARRESGQNPDDADLRSANTVENYRQ</sequence>
<dbReference type="RefSeq" id="WP_209665567.1">
    <property type="nucleotide sequence ID" value="NZ_JAGGMS010000001.1"/>
</dbReference>
<reference evidence="2 3" key="1">
    <citation type="submission" date="2021-03" db="EMBL/GenBank/DDBJ databases">
        <title>Sequencing the genomes of 1000 actinobacteria strains.</title>
        <authorList>
            <person name="Klenk H.-P."/>
        </authorList>
    </citation>
    <scope>NUCLEOTIDE SEQUENCE [LARGE SCALE GENOMIC DNA]</scope>
    <source>
        <strain evidence="2 3">DSM 45510</strain>
    </source>
</reference>
<dbReference type="Proteomes" id="UP000741013">
    <property type="component" value="Unassembled WGS sequence"/>
</dbReference>
<dbReference type="Pfam" id="PF10944">
    <property type="entry name" value="DUF2630"/>
    <property type="match status" value="1"/>
</dbReference>
<gene>
    <name evidence="2" type="ORF">JOM49_003742</name>
</gene>
<evidence type="ECO:0000313" key="3">
    <source>
        <dbReference type="Proteomes" id="UP000741013"/>
    </source>
</evidence>
<dbReference type="EMBL" id="JAGGMS010000001">
    <property type="protein sequence ID" value="MBP2182216.1"/>
    <property type="molecule type" value="Genomic_DNA"/>
</dbReference>
<proteinExistence type="predicted"/>
<protein>
    <recommendedName>
        <fullName evidence="4">DUF2630 domain-containing protein</fullName>
    </recommendedName>
</protein>
<feature type="compositionally biased region" description="Polar residues" evidence="1">
    <location>
        <begin position="71"/>
        <end position="80"/>
    </location>
</feature>
<name>A0ABS4PUF4_9PSEU</name>
<accession>A0ABS4PUF4</accession>
<feature type="region of interest" description="Disordered" evidence="1">
    <location>
        <begin position="56"/>
        <end position="80"/>
    </location>
</feature>
<organism evidence="2 3">
    <name type="scientific">Amycolatopsis magusensis</name>
    <dbReference type="NCBI Taxonomy" id="882444"/>
    <lineage>
        <taxon>Bacteria</taxon>
        <taxon>Bacillati</taxon>
        <taxon>Actinomycetota</taxon>
        <taxon>Actinomycetes</taxon>
        <taxon>Pseudonocardiales</taxon>
        <taxon>Pseudonocardiaceae</taxon>
        <taxon>Amycolatopsis</taxon>
    </lineage>
</organism>
<keyword evidence="3" id="KW-1185">Reference proteome</keyword>
<evidence type="ECO:0000256" key="1">
    <source>
        <dbReference type="SAM" id="MobiDB-lite"/>
    </source>
</evidence>